<sequence length="750" mass="81564">MTVITAATLPTVSEDELDEMNDPSSVKPKSAKKKKKKDYARDDEDETTLNGKSKKKKKKKKASSSEEEDDDDDDDNNNNVNLTGNTKPKSIKKKKTSVGTETTAAPSDDDNEKPKSKRTITEKCAPGRGTIPGRGGRAEAGRGRSHVNSGRSYRTNNGTSGGMNVSGHHPQSRAPMRPNSMSVGGRGNNGSLSSNSAHNPSMCAPGRPSIMAHPNQDVRGGRSGRGGRGLGRNGNSMRNSLHGGSTHGAGGGLGNGSHHVGRPASILRSSTHGRGRGAGAVIVGPDGSIRHLEHRTSTNNLGNGSTHRGMGSSGRNFQSNFVPKHAPPMERSNSVDSFDIDNDDIEGDFPEKNGGESPVVTGIPGIVDNLSKSLRNMMDMSVHSGLGAGGDASQKPSADRRSNMKHGLSQFNFSTRSMLTVDYDDSGDNCCVRCLRSTRLMAPYPNENPLKKRVRIVTWTSLVLDLLAAIVAITTYDGVTTCCGQPIMDIAGNFPWEKIITAVTFLYIFLIFLEVIPVVREGFPFNLMNPFIGFLITFAVFFDDSIVEAASMWVIEALAVACETYVFRMHSILYKQRVERLEKIEDAINTLRSTKRKIKQLYQSGKSLNVSNHSMGSVSYDDGSNDSFLDEADTTDDMTTGGKSIGTDISKVRENKLYRERRMLRESNAIDRRKLRYHLIGVCVNIFLVGLSLLIICVISKNRGLCIIDMEAPNVFKNDQLQRCYGCQGSVGTCEICHLNGTSQCYYPYG</sequence>
<feature type="compositionally biased region" description="Basic residues" evidence="1">
    <location>
        <begin position="29"/>
        <end position="38"/>
    </location>
</feature>
<evidence type="ECO:0000313" key="3">
    <source>
        <dbReference type="EMBL" id="KAG7339781.1"/>
    </source>
</evidence>
<feature type="transmembrane region" description="Helical" evidence="2">
    <location>
        <begin position="523"/>
        <end position="542"/>
    </location>
</feature>
<feature type="transmembrane region" description="Helical" evidence="2">
    <location>
        <begin position="496"/>
        <end position="516"/>
    </location>
</feature>
<feature type="compositionally biased region" description="Low complexity" evidence="1">
    <location>
        <begin position="189"/>
        <end position="199"/>
    </location>
</feature>
<feature type="region of interest" description="Disordered" evidence="1">
    <location>
        <begin position="1"/>
        <end position="336"/>
    </location>
</feature>
<feature type="compositionally biased region" description="Gly residues" evidence="1">
    <location>
        <begin position="221"/>
        <end position="232"/>
    </location>
</feature>
<reference evidence="3" key="2">
    <citation type="submission" date="2021-04" db="EMBL/GenBank/DDBJ databases">
        <authorList>
            <person name="Podell S."/>
        </authorList>
    </citation>
    <scope>NUCLEOTIDE SEQUENCE</scope>
    <source>
        <strain evidence="3">Hildebrandi</strain>
    </source>
</reference>
<feature type="compositionally biased region" description="Basic residues" evidence="1">
    <location>
        <begin position="52"/>
        <end position="62"/>
    </location>
</feature>
<keyword evidence="2" id="KW-0472">Membrane</keyword>
<feature type="compositionally biased region" description="Acidic residues" evidence="1">
    <location>
        <begin position="65"/>
        <end position="76"/>
    </location>
</feature>
<dbReference type="Proteomes" id="UP000693970">
    <property type="component" value="Unassembled WGS sequence"/>
</dbReference>
<evidence type="ECO:0000256" key="1">
    <source>
        <dbReference type="SAM" id="MobiDB-lite"/>
    </source>
</evidence>
<proteinExistence type="predicted"/>
<feature type="compositionally biased region" description="Polar residues" evidence="1">
    <location>
        <begin position="146"/>
        <end position="158"/>
    </location>
</feature>
<name>A0A9K3KAZ5_9STRA</name>
<reference evidence="3" key="1">
    <citation type="journal article" date="2021" name="Sci. Rep.">
        <title>Diploid genomic architecture of Nitzschia inconspicua, an elite biomass production diatom.</title>
        <authorList>
            <person name="Oliver A."/>
            <person name="Podell S."/>
            <person name="Pinowska A."/>
            <person name="Traller J.C."/>
            <person name="Smith S.R."/>
            <person name="McClure R."/>
            <person name="Beliaev A."/>
            <person name="Bohutskyi P."/>
            <person name="Hill E.A."/>
            <person name="Rabines A."/>
            <person name="Zheng H."/>
            <person name="Allen L.Z."/>
            <person name="Kuo A."/>
            <person name="Grigoriev I.V."/>
            <person name="Allen A.E."/>
            <person name="Hazlebeck D."/>
            <person name="Allen E.E."/>
        </authorList>
    </citation>
    <scope>NUCLEOTIDE SEQUENCE</scope>
    <source>
        <strain evidence="3">Hildebrandi</strain>
    </source>
</reference>
<keyword evidence="5" id="KW-1185">Reference proteome</keyword>
<evidence type="ECO:0000313" key="4">
    <source>
        <dbReference type="EMBL" id="KAG7362576.1"/>
    </source>
</evidence>
<evidence type="ECO:0000313" key="5">
    <source>
        <dbReference type="Proteomes" id="UP000693970"/>
    </source>
</evidence>
<feature type="region of interest" description="Disordered" evidence="1">
    <location>
        <begin position="383"/>
        <end position="403"/>
    </location>
</feature>
<feature type="transmembrane region" description="Helical" evidence="2">
    <location>
        <begin position="675"/>
        <end position="696"/>
    </location>
</feature>
<dbReference type="AlphaFoldDB" id="A0A9K3KAZ5"/>
<accession>A0A9K3KAZ5</accession>
<gene>
    <name evidence="4" type="ORF">IV203_025460</name>
    <name evidence="3" type="ORF">IV203_028242</name>
</gene>
<dbReference type="EMBL" id="JAGRRH010000030">
    <property type="protein sequence ID" value="KAG7339781.1"/>
    <property type="molecule type" value="Genomic_DNA"/>
</dbReference>
<keyword evidence="2" id="KW-1133">Transmembrane helix</keyword>
<protein>
    <submittedName>
        <fullName evidence="3">Uncharacterized protein</fullName>
    </submittedName>
</protein>
<feature type="compositionally biased region" description="Gly residues" evidence="1">
    <location>
        <begin position="245"/>
        <end position="255"/>
    </location>
</feature>
<comment type="caution">
    <text evidence="3">The sequence shown here is derived from an EMBL/GenBank/DDBJ whole genome shotgun (WGS) entry which is preliminary data.</text>
</comment>
<dbReference type="OrthoDB" id="49084at2759"/>
<feature type="compositionally biased region" description="Polar residues" evidence="1">
    <location>
        <begin position="297"/>
        <end position="306"/>
    </location>
</feature>
<dbReference type="EMBL" id="JAGRRH010000011">
    <property type="protein sequence ID" value="KAG7362576.1"/>
    <property type="molecule type" value="Genomic_DNA"/>
</dbReference>
<feature type="compositionally biased region" description="Low complexity" evidence="1">
    <location>
        <begin position="233"/>
        <end position="244"/>
    </location>
</feature>
<keyword evidence="2" id="KW-0812">Transmembrane</keyword>
<evidence type="ECO:0000256" key="2">
    <source>
        <dbReference type="SAM" id="Phobius"/>
    </source>
</evidence>
<feature type="transmembrane region" description="Helical" evidence="2">
    <location>
        <begin position="548"/>
        <end position="567"/>
    </location>
</feature>
<organism evidence="3 5">
    <name type="scientific">Nitzschia inconspicua</name>
    <dbReference type="NCBI Taxonomy" id="303405"/>
    <lineage>
        <taxon>Eukaryota</taxon>
        <taxon>Sar</taxon>
        <taxon>Stramenopiles</taxon>
        <taxon>Ochrophyta</taxon>
        <taxon>Bacillariophyta</taxon>
        <taxon>Bacillariophyceae</taxon>
        <taxon>Bacillariophycidae</taxon>
        <taxon>Bacillariales</taxon>
        <taxon>Bacillariaceae</taxon>
        <taxon>Nitzschia</taxon>
    </lineage>
</organism>